<evidence type="ECO:0000256" key="6">
    <source>
        <dbReference type="SAM" id="Phobius"/>
    </source>
</evidence>
<proteinExistence type="inferred from homology"/>
<evidence type="ECO:0000313" key="8">
    <source>
        <dbReference type="Proteomes" id="UP000821837"/>
    </source>
</evidence>
<reference evidence="7" key="1">
    <citation type="journal article" date="2020" name="Cell">
        <title>Large-Scale Comparative Analyses of Tick Genomes Elucidate Their Genetic Diversity and Vector Capacities.</title>
        <authorList>
            <consortium name="Tick Genome and Microbiome Consortium (TIGMIC)"/>
            <person name="Jia N."/>
            <person name="Wang J."/>
            <person name="Shi W."/>
            <person name="Du L."/>
            <person name="Sun Y."/>
            <person name="Zhan W."/>
            <person name="Jiang J.F."/>
            <person name="Wang Q."/>
            <person name="Zhang B."/>
            <person name="Ji P."/>
            <person name="Bell-Sakyi L."/>
            <person name="Cui X.M."/>
            <person name="Yuan T.T."/>
            <person name="Jiang B.G."/>
            <person name="Yang W.F."/>
            <person name="Lam T.T."/>
            <person name="Chang Q.C."/>
            <person name="Ding S.J."/>
            <person name="Wang X.J."/>
            <person name="Zhu J.G."/>
            <person name="Ruan X.D."/>
            <person name="Zhao L."/>
            <person name="Wei J.T."/>
            <person name="Ye R.Z."/>
            <person name="Que T.C."/>
            <person name="Du C.H."/>
            <person name="Zhou Y.H."/>
            <person name="Cheng J.X."/>
            <person name="Dai P.F."/>
            <person name="Guo W.B."/>
            <person name="Han X.H."/>
            <person name="Huang E.J."/>
            <person name="Li L.F."/>
            <person name="Wei W."/>
            <person name="Gao Y.C."/>
            <person name="Liu J.Z."/>
            <person name="Shao H.Z."/>
            <person name="Wang X."/>
            <person name="Wang C.C."/>
            <person name="Yang T.C."/>
            <person name="Huo Q.B."/>
            <person name="Li W."/>
            <person name="Chen H.Y."/>
            <person name="Chen S.E."/>
            <person name="Zhou L.G."/>
            <person name="Ni X.B."/>
            <person name="Tian J.H."/>
            <person name="Sheng Y."/>
            <person name="Liu T."/>
            <person name="Pan Y.S."/>
            <person name="Xia L.Y."/>
            <person name="Li J."/>
            <person name="Zhao F."/>
            <person name="Cao W.C."/>
        </authorList>
    </citation>
    <scope>NUCLEOTIDE SEQUENCE</scope>
    <source>
        <strain evidence="7">Rsan-2018</strain>
    </source>
</reference>
<evidence type="ECO:0000256" key="4">
    <source>
        <dbReference type="ARBA" id="ARBA00023002"/>
    </source>
</evidence>
<keyword evidence="6" id="KW-0812">Transmembrane</keyword>
<feature type="transmembrane region" description="Helical" evidence="6">
    <location>
        <begin position="138"/>
        <end position="156"/>
    </location>
</feature>
<protein>
    <recommendedName>
        <fullName evidence="5">Flavin-containing monooxygenase</fullName>
        <ecNumber evidence="5">1.-.-.-</ecNumber>
    </recommendedName>
</protein>
<dbReference type="EC" id="1.-.-.-" evidence="5"/>
<evidence type="ECO:0000313" key="7">
    <source>
        <dbReference type="EMBL" id="KAH7968060.1"/>
    </source>
</evidence>
<organism evidence="7 8">
    <name type="scientific">Rhipicephalus sanguineus</name>
    <name type="common">Brown dog tick</name>
    <name type="synonym">Ixodes sanguineus</name>
    <dbReference type="NCBI Taxonomy" id="34632"/>
    <lineage>
        <taxon>Eukaryota</taxon>
        <taxon>Metazoa</taxon>
        <taxon>Ecdysozoa</taxon>
        <taxon>Arthropoda</taxon>
        <taxon>Chelicerata</taxon>
        <taxon>Arachnida</taxon>
        <taxon>Acari</taxon>
        <taxon>Parasitiformes</taxon>
        <taxon>Ixodida</taxon>
        <taxon>Ixodoidea</taxon>
        <taxon>Ixodidae</taxon>
        <taxon>Rhipicephalinae</taxon>
        <taxon>Rhipicephalus</taxon>
        <taxon>Rhipicephalus</taxon>
    </lineage>
</organism>
<dbReference type="AlphaFoldDB" id="A0A9D4Q4Y2"/>
<dbReference type="Pfam" id="PF00743">
    <property type="entry name" value="FMO-like"/>
    <property type="match status" value="1"/>
</dbReference>
<keyword evidence="4 5" id="KW-0560">Oxidoreductase</keyword>
<name>A0A9D4Q4Y2_RHISA</name>
<keyword evidence="3 5" id="KW-0274">FAD</keyword>
<gene>
    <name evidence="7" type="ORF">HPB52_005545</name>
</gene>
<dbReference type="InterPro" id="IPR036188">
    <property type="entry name" value="FAD/NAD-bd_sf"/>
</dbReference>
<keyword evidence="5" id="KW-0503">Monooxygenase</keyword>
<dbReference type="PANTHER" id="PTHR23023">
    <property type="entry name" value="DIMETHYLANILINE MONOOXYGENASE"/>
    <property type="match status" value="1"/>
</dbReference>
<dbReference type="GO" id="GO:0050661">
    <property type="term" value="F:NADP binding"/>
    <property type="evidence" value="ECO:0007669"/>
    <property type="project" value="InterPro"/>
</dbReference>
<dbReference type="InterPro" id="IPR050346">
    <property type="entry name" value="FMO-like"/>
</dbReference>
<comment type="cofactor">
    <cofactor evidence="5">
        <name>FAD</name>
        <dbReference type="ChEBI" id="CHEBI:57692"/>
    </cofactor>
</comment>
<dbReference type="VEuPathDB" id="VectorBase:RSAN_054143"/>
<evidence type="ECO:0000256" key="3">
    <source>
        <dbReference type="ARBA" id="ARBA00022827"/>
    </source>
</evidence>
<evidence type="ECO:0000256" key="5">
    <source>
        <dbReference type="RuleBase" id="RU361177"/>
    </source>
</evidence>
<dbReference type="SUPFAM" id="SSF51905">
    <property type="entry name" value="FAD/NAD(P)-binding domain"/>
    <property type="match status" value="1"/>
</dbReference>
<dbReference type="GO" id="GO:0004499">
    <property type="term" value="F:N,N-dimethylaniline monooxygenase activity"/>
    <property type="evidence" value="ECO:0007669"/>
    <property type="project" value="InterPro"/>
</dbReference>
<sequence length="162" mass="19162">MSFVSQIHPQSRWMAELLSNKRSLPSEEAMFEDIRQKRDSMRRRYVASPRHTIQEDWISYMDELSSQIGARPNILKYFFTDNEPFRALLGPCVPYQFRLEGPHPWSGARQVILESRHRVVHPLNDRCKSFSKDKGPSSFLYMSLFFFVLAVAYVFFSQRQHP</sequence>
<dbReference type="Gene3D" id="3.50.50.60">
    <property type="entry name" value="FAD/NAD(P)-binding domain"/>
    <property type="match status" value="1"/>
</dbReference>
<accession>A0A9D4Q4Y2</accession>
<evidence type="ECO:0000256" key="2">
    <source>
        <dbReference type="ARBA" id="ARBA00022630"/>
    </source>
</evidence>
<keyword evidence="6" id="KW-0472">Membrane</keyword>
<dbReference type="Proteomes" id="UP000821837">
    <property type="component" value="Unassembled WGS sequence"/>
</dbReference>
<evidence type="ECO:0000256" key="1">
    <source>
        <dbReference type="ARBA" id="ARBA00009183"/>
    </source>
</evidence>
<keyword evidence="2 5" id="KW-0285">Flavoprotein</keyword>
<dbReference type="InterPro" id="IPR020946">
    <property type="entry name" value="Flavin_mOase-like"/>
</dbReference>
<keyword evidence="8" id="KW-1185">Reference proteome</keyword>
<comment type="similarity">
    <text evidence="1 5">Belongs to the FMO family.</text>
</comment>
<dbReference type="EMBL" id="JABSTV010001248">
    <property type="protein sequence ID" value="KAH7968060.1"/>
    <property type="molecule type" value="Genomic_DNA"/>
</dbReference>
<comment type="caution">
    <text evidence="7">The sequence shown here is derived from an EMBL/GenBank/DDBJ whole genome shotgun (WGS) entry which is preliminary data.</text>
</comment>
<keyword evidence="6" id="KW-1133">Transmembrane helix</keyword>
<dbReference type="GO" id="GO:0050660">
    <property type="term" value="F:flavin adenine dinucleotide binding"/>
    <property type="evidence" value="ECO:0007669"/>
    <property type="project" value="InterPro"/>
</dbReference>
<reference evidence="7" key="2">
    <citation type="submission" date="2021-09" db="EMBL/GenBank/DDBJ databases">
        <authorList>
            <person name="Jia N."/>
            <person name="Wang J."/>
            <person name="Shi W."/>
            <person name="Du L."/>
            <person name="Sun Y."/>
            <person name="Zhan W."/>
            <person name="Jiang J."/>
            <person name="Wang Q."/>
            <person name="Zhang B."/>
            <person name="Ji P."/>
            <person name="Sakyi L.B."/>
            <person name="Cui X."/>
            <person name="Yuan T."/>
            <person name="Jiang B."/>
            <person name="Yang W."/>
            <person name="Lam T.T.-Y."/>
            <person name="Chang Q."/>
            <person name="Ding S."/>
            <person name="Wang X."/>
            <person name="Zhu J."/>
            <person name="Ruan X."/>
            <person name="Zhao L."/>
            <person name="Wei J."/>
            <person name="Que T."/>
            <person name="Du C."/>
            <person name="Cheng J."/>
            <person name="Dai P."/>
            <person name="Han X."/>
            <person name="Huang E."/>
            <person name="Gao Y."/>
            <person name="Liu J."/>
            <person name="Shao H."/>
            <person name="Ye R."/>
            <person name="Li L."/>
            <person name="Wei W."/>
            <person name="Wang X."/>
            <person name="Wang C."/>
            <person name="Huo Q."/>
            <person name="Li W."/>
            <person name="Guo W."/>
            <person name="Chen H."/>
            <person name="Chen S."/>
            <person name="Zhou L."/>
            <person name="Zhou L."/>
            <person name="Ni X."/>
            <person name="Tian J."/>
            <person name="Zhou Y."/>
            <person name="Sheng Y."/>
            <person name="Liu T."/>
            <person name="Pan Y."/>
            <person name="Xia L."/>
            <person name="Li J."/>
            <person name="Zhao F."/>
            <person name="Cao W."/>
        </authorList>
    </citation>
    <scope>NUCLEOTIDE SEQUENCE</scope>
    <source>
        <strain evidence="7">Rsan-2018</strain>
        <tissue evidence="7">Larvae</tissue>
    </source>
</reference>